<dbReference type="Gene3D" id="1.10.260.40">
    <property type="entry name" value="lambda repressor-like DNA-binding domains"/>
    <property type="match status" value="1"/>
</dbReference>
<organism evidence="2 3">
    <name type="scientific">Actinokineospora bangkokensis</name>
    <dbReference type="NCBI Taxonomy" id="1193682"/>
    <lineage>
        <taxon>Bacteria</taxon>
        <taxon>Bacillati</taxon>
        <taxon>Actinomycetota</taxon>
        <taxon>Actinomycetes</taxon>
        <taxon>Pseudonocardiales</taxon>
        <taxon>Pseudonocardiaceae</taxon>
        <taxon>Actinokineospora</taxon>
    </lineage>
</organism>
<comment type="caution">
    <text evidence="2">The sequence shown here is derived from an EMBL/GenBank/DDBJ whole genome shotgun (WGS) entry which is preliminary data.</text>
</comment>
<evidence type="ECO:0000313" key="3">
    <source>
        <dbReference type="Proteomes" id="UP000186040"/>
    </source>
</evidence>
<feature type="domain" description="HTH cro/C1-type" evidence="1">
    <location>
        <begin position="17"/>
        <end position="72"/>
    </location>
</feature>
<dbReference type="AlphaFoldDB" id="A0A1Q9LKM9"/>
<dbReference type="InterPro" id="IPR001387">
    <property type="entry name" value="Cro/C1-type_HTH"/>
</dbReference>
<dbReference type="InterPro" id="IPR010982">
    <property type="entry name" value="Lambda_DNA-bd_dom_sf"/>
</dbReference>
<dbReference type="Proteomes" id="UP000186040">
    <property type="component" value="Unassembled WGS sequence"/>
</dbReference>
<dbReference type="CDD" id="cd00093">
    <property type="entry name" value="HTH_XRE"/>
    <property type="match status" value="1"/>
</dbReference>
<evidence type="ECO:0000313" key="2">
    <source>
        <dbReference type="EMBL" id="OLR92539.1"/>
    </source>
</evidence>
<dbReference type="SMART" id="SM00530">
    <property type="entry name" value="HTH_XRE"/>
    <property type="match status" value="1"/>
</dbReference>
<dbReference type="OrthoDB" id="4285266at2"/>
<dbReference type="RefSeq" id="WP_075975682.1">
    <property type="nucleotide sequence ID" value="NZ_MKQR01000016.1"/>
</dbReference>
<protein>
    <recommendedName>
        <fullName evidence="1">HTH cro/C1-type domain-containing protein</fullName>
    </recommendedName>
</protein>
<dbReference type="Pfam" id="PF13560">
    <property type="entry name" value="HTH_31"/>
    <property type="match status" value="1"/>
</dbReference>
<dbReference type="EMBL" id="MKQR01000016">
    <property type="protein sequence ID" value="OLR92539.1"/>
    <property type="molecule type" value="Genomic_DNA"/>
</dbReference>
<accession>A0A1Q9LKM9</accession>
<dbReference type="Pfam" id="PF19054">
    <property type="entry name" value="DUF5753"/>
    <property type="match status" value="1"/>
</dbReference>
<name>A0A1Q9LKM9_9PSEU</name>
<keyword evidence="3" id="KW-1185">Reference proteome</keyword>
<reference evidence="2 3" key="1">
    <citation type="submission" date="2016-10" db="EMBL/GenBank/DDBJ databases">
        <title>The Draft Genome Sequence of Actinokineospora bangkokensis 44EHWT reveals the biosynthetic pathway of antifungal compounds Thailandins with unusual extender unit butylmalonyl-CoA.</title>
        <authorList>
            <person name="Greule A."/>
            <person name="Intra B."/>
            <person name="Flemming S."/>
            <person name="Rommel M.G."/>
            <person name="Panbangred W."/>
            <person name="Bechthold A."/>
        </authorList>
    </citation>
    <scope>NUCLEOTIDE SEQUENCE [LARGE SCALE GENOMIC DNA]</scope>
    <source>
        <strain evidence="2 3">44EHW</strain>
    </source>
</reference>
<dbReference type="STRING" id="1193682.BJP25_20980"/>
<proteinExistence type="predicted"/>
<gene>
    <name evidence="2" type="ORF">BJP25_20980</name>
</gene>
<sequence length="282" mass="31088">MEAASPTVLKRWLAAELRQRRVAAGVTREQAAAQVRGSVQNIGHIENGRSLPGPLELERLLEFYGAGDRAEFWLGVRERAKRGKDWWAPFDGSLVPADRGLFLGLESSATAIEGWDAQLVPDLLQTPEYALAAIQGGTPGRTLPEVAGLVELRMARQRVVLGGRAPVRRVVAESALRWQVGDREVLRSQLAHLVDVVRRPEVEVRVLPFAAGVAPTGSFDVLSFPEEVGDRTAVHVDTEVADLHFEEPERVRRYRGALERLRDRALGPEESVDYIRQVAAGS</sequence>
<dbReference type="GO" id="GO:0003677">
    <property type="term" value="F:DNA binding"/>
    <property type="evidence" value="ECO:0007669"/>
    <property type="project" value="InterPro"/>
</dbReference>
<dbReference type="SUPFAM" id="SSF47413">
    <property type="entry name" value="lambda repressor-like DNA-binding domains"/>
    <property type="match status" value="1"/>
</dbReference>
<dbReference type="InterPro" id="IPR043917">
    <property type="entry name" value="DUF5753"/>
</dbReference>
<evidence type="ECO:0000259" key="1">
    <source>
        <dbReference type="PROSITE" id="PS50943"/>
    </source>
</evidence>
<dbReference type="PROSITE" id="PS50943">
    <property type="entry name" value="HTH_CROC1"/>
    <property type="match status" value="1"/>
</dbReference>